<dbReference type="AlphaFoldDB" id="A0A8S1HAA6"/>
<dbReference type="PROSITE" id="PS52035">
    <property type="entry name" value="PEPTIDASE_M14"/>
    <property type="match status" value="1"/>
</dbReference>
<dbReference type="SUPFAM" id="SSF53187">
    <property type="entry name" value="Zn-dependent exopeptidases"/>
    <property type="match status" value="1"/>
</dbReference>
<dbReference type="OrthoDB" id="5849216at2759"/>
<evidence type="ECO:0000256" key="8">
    <source>
        <dbReference type="SAM" id="MobiDB-lite"/>
    </source>
</evidence>
<dbReference type="Gene3D" id="3.30.70.340">
    <property type="entry name" value="Metallocarboxypeptidase-like"/>
    <property type="match status" value="1"/>
</dbReference>
<reference evidence="11" key="1">
    <citation type="submission" date="2020-10" db="EMBL/GenBank/DDBJ databases">
        <authorList>
            <person name="Kikuchi T."/>
        </authorList>
    </citation>
    <scope>NUCLEOTIDE SEQUENCE</scope>
    <source>
        <strain evidence="11">NKZ352</strain>
    </source>
</reference>
<dbReference type="InterPro" id="IPR036990">
    <property type="entry name" value="M14A-like_propep"/>
</dbReference>
<keyword evidence="12" id="KW-1185">Reference proteome</keyword>
<name>A0A8S1HAA6_9PELO</name>
<gene>
    <name evidence="11" type="ORF">CAUJ_LOCUS5859</name>
</gene>
<keyword evidence="5" id="KW-0862">Zinc</keyword>
<evidence type="ECO:0000313" key="12">
    <source>
        <dbReference type="Proteomes" id="UP000835052"/>
    </source>
</evidence>
<feature type="signal peptide" evidence="9">
    <location>
        <begin position="1"/>
        <end position="20"/>
    </location>
</feature>
<keyword evidence="3" id="KW-0479">Metal-binding</keyword>
<dbReference type="GO" id="GO:0006508">
    <property type="term" value="P:proteolysis"/>
    <property type="evidence" value="ECO:0007669"/>
    <property type="project" value="InterPro"/>
</dbReference>
<dbReference type="GO" id="GO:0008270">
    <property type="term" value="F:zinc ion binding"/>
    <property type="evidence" value="ECO:0007669"/>
    <property type="project" value="InterPro"/>
</dbReference>
<accession>A0A8S1HAA6</accession>
<evidence type="ECO:0000256" key="7">
    <source>
        <dbReference type="PROSITE-ProRule" id="PRU01379"/>
    </source>
</evidence>
<evidence type="ECO:0000256" key="3">
    <source>
        <dbReference type="ARBA" id="ARBA00022723"/>
    </source>
</evidence>
<comment type="cofactor">
    <cofactor evidence="1">
        <name>Zn(2+)</name>
        <dbReference type="ChEBI" id="CHEBI:29105"/>
    </cofactor>
</comment>
<dbReference type="GO" id="GO:0005615">
    <property type="term" value="C:extracellular space"/>
    <property type="evidence" value="ECO:0007669"/>
    <property type="project" value="TreeGrafter"/>
</dbReference>
<feature type="chain" id="PRO_5035886020" description="Peptidase M14 domain-containing protein" evidence="9">
    <location>
        <begin position="21"/>
        <end position="457"/>
    </location>
</feature>
<feature type="active site" description="Proton donor/acceptor" evidence="7">
    <location>
        <position position="378"/>
    </location>
</feature>
<sequence length="457" mass="51555">MNGYGFLLVYLTSSIFSAVAYKSYDGYRVVSVTLPDETAKRQVRDLTNQLGYQPDLLGESHKANHSAHFIIPGKDLGKVKAHFDKNHLQYSVKDINPEIFKQRRRRNALDGDITLADLDNRYLSYEEQMRFLETLAQQFPNRVKLIDIGNTYEGRSLRSVRIGDDGRPKPIVWIDSGTHAREWISYNAALFLIYTLATNPAYQNVLDRVQVVVVPNTNPDGYEYSRNADRLWRKTRSRIQDIRCAGADMNRNYPFFWGTEGVSHSPCSEIFCGVRSMSEVETAALVSAIQREESRIRAYAALHSYGQEILYPWGHTVHKYPADVEDLKRVGNAMSLAIRNVNGSFYKVVNSGDGLYPAAGASDDWAKSRGIKYSFTIELAPIDDETGFALPESRIAATNRDAFAALITLVNTVDREFGRVQQRRSPSRTRHLVAGDSSVASSSSSSQKFRYRAYGRG</sequence>
<proteinExistence type="inferred from homology"/>
<dbReference type="PANTHER" id="PTHR11705:SF91">
    <property type="entry name" value="FI01817P-RELATED"/>
    <property type="match status" value="1"/>
</dbReference>
<dbReference type="FunFam" id="3.40.630.10:FF:000138">
    <property type="entry name" value="Protein CBG11596"/>
    <property type="match status" value="1"/>
</dbReference>
<dbReference type="PROSITE" id="PS00132">
    <property type="entry name" value="CARBOXYPEPT_ZN_1"/>
    <property type="match status" value="1"/>
</dbReference>
<dbReference type="InterPro" id="IPR000834">
    <property type="entry name" value="Peptidase_M14"/>
</dbReference>
<dbReference type="PANTHER" id="PTHR11705">
    <property type="entry name" value="PROTEASE FAMILY M14 CARBOXYPEPTIDASE A,B"/>
    <property type="match status" value="1"/>
</dbReference>
<keyword evidence="6" id="KW-1015">Disulfide bond</keyword>
<dbReference type="EMBL" id="CAJGYM010000013">
    <property type="protein sequence ID" value="CAD6189940.1"/>
    <property type="molecule type" value="Genomic_DNA"/>
</dbReference>
<dbReference type="SMART" id="SM00631">
    <property type="entry name" value="Zn_pept"/>
    <property type="match status" value="1"/>
</dbReference>
<evidence type="ECO:0000256" key="1">
    <source>
        <dbReference type="ARBA" id="ARBA00001947"/>
    </source>
</evidence>
<dbReference type="GO" id="GO:0004181">
    <property type="term" value="F:metallocarboxypeptidase activity"/>
    <property type="evidence" value="ECO:0007669"/>
    <property type="project" value="InterPro"/>
</dbReference>
<dbReference type="InterPro" id="IPR057246">
    <property type="entry name" value="CARBOXYPEPT_ZN_1"/>
</dbReference>
<evidence type="ECO:0000256" key="2">
    <source>
        <dbReference type="ARBA" id="ARBA00005988"/>
    </source>
</evidence>
<comment type="similarity">
    <text evidence="2 7">Belongs to the peptidase M14 family.</text>
</comment>
<evidence type="ECO:0000256" key="9">
    <source>
        <dbReference type="SAM" id="SignalP"/>
    </source>
</evidence>
<organism evidence="11 12">
    <name type="scientific">Caenorhabditis auriculariae</name>
    <dbReference type="NCBI Taxonomy" id="2777116"/>
    <lineage>
        <taxon>Eukaryota</taxon>
        <taxon>Metazoa</taxon>
        <taxon>Ecdysozoa</taxon>
        <taxon>Nematoda</taxon>
        <taxon>Chromadorea</taxon>
        <taxon>Rhabditida</taxon>
        <taxon>Rhabditina</taxon>
        <taxon>Rhabditomorpha</taxon>
        <taxon>Rhabditoidea</taxon>
        <taxon>Rhabditidae</taxon>
        <taxon>Peloderinae</taxon>
        <taxon>Caenorhabditis</taxon>
    </lineage>
</organism>
<feature type="compositionally biased region" description="Basic residues" evidence="8">
    <location>
        <begin position="421"/>
        <end position="431"/>
    </location>
</feature>
<dbReference type="Proteomes" id="UP000835052">
    <property type="component" value="Unassembled WGS sequence"/>
</dbReference>
<feature type="domain" description="Peptidase M14" evidence="10">
    <location>
        <begin position="121"/>
        <end position="413"/>
    </location>
</feature>
<dbReference type="Pfam" id="PF00246">
    <property type="entry name" value="Peptidase_M14"/>
    <property type="match status" value="1"/>
</dbReference>
<dbReference type="PRINTS" id="PR00765">
    <property type="entry name" value="CRBOXYPTASEA"/>
</dbReference>
<dbReference type="SUPFAM" id="SSF54897">
    <property type="entry name" value="Protease propeptides/inhibitors"/>
    <property type="match status" value="1"/>
</dbReference>
<comment type="caution">
    <text evidence="11">The sequence shown here is derived from an EMBL/GenBank/DDBJ whole genome shotgun (WGS) entry which is preliminary data.</text>
</comment>
<feature type="compositionally biased region" description="Low complexity" evidence="8">
    <location>
        <begin position="437"/>
        <end position="446"/>
    </location>
</feature>
<protein>
    <recommendedName>
        <fullName evidence="10">Peptidase M14 domain-containing protein</fullName>
    </recommendedName>
</protein>
<feature type="region of interest" description="Disordered" evidence="8">
    <location>
        <begin position="420"/>
        <end position="457"/>
    </location>
</feature>
<keyword evidence="4 9" id="KW-0732">Signal</keyword>
<dbReference type="Gene3D" id="3.40.630.10">
    <property type="entry name" value="Zn peptidases"/>
    <property type="match status" value="1"/>
</dbReference>
<evidence type="ECO:0000256" key="5">
    <source>
        <dbReference type="ARBA" id="ARBA00022833"/>
    </source>
</evidence>
<evidence type="ECO:0000256" key="4">
    <source>
        <dbReference type="ARBA" id="ARBA00022729"/>
    </source>
</evidence>
<evidence type="ECO:0000259" key="10">
    <source>
        <dbReference type="PROSITE" id="PS52035"/>
    </source>
</evidence>
<evidence type="ECO:0000313" key="11">
    <source>
        <dbReference type="EMBL" id="CAD6189940.1"/>
    </source>
</evidence>
<evidence type="ECO:0000256" key="6">
    <source>
        <dbReference type="ARBA" id="ARBA00023157"/>
    </source>
</evidence>